<dbReference type="AlphaFoldDB" id="A0A420D8Q9"/>
<proteinExistence type="predicted"/>
<comment type="caution">
    <text evidence="1">The sequence shown here is derived from an EMBL/GenBank/DDBJ whole genome shotgun (WGS) entry which is preliminary data.</text>
</comment>
<evidence type="ECO:0000313" key="2">
    <source>
        <dbReference type="Proteomes" id="UP000285906"/>
    </source>
</evidence>
<dbReference type="Proteomes" id="UP000285906">
    <property type="component" value="Unassembled WGS sequence"/>
</dbReference>
<gene>
    <name evidence="1" type="ORF">BXY58_2322</name>
</gene>
<protein>
    <submittedName>
        <fullName evidence="1">Uncharacterized protein</fullName>
    </submittedName>
</protein>
<evidence type="ECO:0000313" key="1">
    <source>
        <dbReference type="EMBL" id="RKE86907.1"/>
    </source>
</evidence>
<organism evidence="1 2">
    <name type="scientific">Epilithonimonas arachidiradicis</name>
    <dbReference type="NCBI Taxonomy" id="1617282"/>
    <lineage>
        <taxon>Bacteria</taxon>
        <taxon>Pseudomonadati</taxon>
        <taxon>Bacteroidota</taxon>
        <taxon>Flavobacteriia</taxon>
        <taxon>Flavobacteriales</taxon>
        <taxon>Weeksellaceae</taxon>
        <taxon>Chryseobacterium group</taxon>
        <taxon>Epilithonimonas</taxon>
    </lineage>
</organism>
<accession>A0A420D8Q9</accession>
<reference evidence="1 2" key="1">
    <citation type="submission" date="2018-09" db="EMBL/GenBank/DDBJ databases">
        <title>Genomic Encyclopedia of Archaeal and Bacterial Type Strains, Phase II (KMG-II): from individual species to whole genera.</title>
        <authorList>
            <person name="Goeker M."/>
        </authorList>
    </citation>
    <scope>NUCLEOTIDE SEQUENCE [LARGE SCALE GENOMIC DNA]</scope>
    <source>
        <strain evidence="1 2">DSM 27620</strain>
    </source>
</reference>
<dbReference type="EMBL" id="RAQH01000006">
    <property type="protein sequence ID" value="RKE86907.1"/>
    <property type="molecule type" value="Genomic_DNA"/>
</dbReference>
<sequence length="241" mass="26829">MQDTLIKMKNLFIPIAGFLAITNLHGQCAITPSKIPTLNEITTITVGANAQCDECYSWKSSNEQVVKIEGNNKLKSVNLAGKSYGKSTISVSILTDNGVVLCEKNIEIVDPKQSLQQNLLDNSCGINIDDFKDVKVSESIISFFPNANSGDYLYKWTVTYANGETSESTEKIPQFTYSENNYITTVKLKISNKVLLCSITLSKKFDANYWKASKNIVEQKVYSPISYSDYVKPKDQSKISN</sequence>
<name>A0A420D8Q9_9FLAO</name>